<evidence type="ECO:0000256" key="2">
    <source>
        <dbReference type="SAM" id="SignalP"/>
    </source>
</evidence>
<keyword evidence="4" id="KW-1185">Reference proteome</keyword>
<feature type="coiled-coil region" evidence="1">
    <location>
        <begin position="226"/>
        <end position="257"/>
    </location>
</feature>
<evidence type="ECO:0000313" key="3">
    <source>
        <dbReference type="EMBL" id="POM82967.1"/>
    </source>
</evidence>
<proteinExistence type="predicted"/>
<protein>
    <recommendedName>
        <fullName evidence="5">Integral membrane protein</fullName>
    </recommendedName>
</protein>
<dbReference type="AlphaFoldDB" id="A0A2P4YYT7"/>
<comment type="caution">
    <text evidence="3">The sequence shown here is derived from an EMBL/GenBank/DDBJ whole genome shotgun (WGS) entry which is preliminary data.</text>
</comment>
<reference evidence="3 4" key="1">
    <citation type="submission" date="2014-04" db="EMBL/GenBank/DDBJ databases">
        <title>Comparative Genomics of Cryptosporidium Species.</title>
        <authorList>
            <person name="Silva J.C."/>
            <person name="Su Q."/>
            <person name="Chalmers R."/>
            <person name="Chibucos M.C."/>
            <person name="Elwin K."/>
            <person name="Godinez A."/>
            <person name="Guo F."/>
            <person name="Huynh K."/>
            <person name="Orvis J."/>
            <person name="Ott S."/>
            <person name="Sadzewicz L."/>
            <person name="Sengamalay N."/>
            <person name="Shetty A."/>
            <person name="Sun M."/>
            <person name="Tallon L."/>
            <person name="Xiao L."/>
            <person name="Zhang H."/>
            <person name="Fraser C.M."/>
            <person name="Zhu G."/>
            <person name="Kissinger J."/>
            <person name="Widmer G."/>
        </authorList>
    </citation>
    <scope>NUCLEOTIDE SEQUENCE [LARGE SCALE GENOMIC DNA]</scope>
    <source>
        <strain evidence="3 4">UKMEL1</strain>
    </source>
</reference>
<feature type="signal peptide" evidence="2">
    <location>
        <begin position="1"/>
        <end position="21"/>
    </location>
</feature>
<gene>
    <name evidence="3" type="ORF">CmeUKMEL1_05040</name>
</gene>
<sequence>MNKKIIISIIIGLLSITFVQASTVQSQFFNPLSIFSGIGNLFNGITKGIQNIFETFIKEIIPPPELVDPKYDIRSITSVQQDILKNMPILENDLNSVGEVVNEMAVGASINAAKGLQITQSVLKPDMTGASEALRNLKSVDSGDSVNKKKSLKSAAKAKSREFLESLSKPSEIVSDYTAPIIVIQAPESDPTQLMTINEIIKCRGGKNWITAQEHMIKMKEYRKLKGKKKKLLDEEIEQINQLLDEKDTIMTDLRNKLRANEVKMVERPSDVTTLENKLLNQQMGYLAEEIVVLDKQLEKLHRKKKD</sequence>
<feature type="chain" id="PRO_5015130373" description="Integral membrane protein" evidence="2">
    <location>
        <begin position="22"/>
        <end position="307"/>
    </location>
</feature>
<evidence type="ECO:0000313" key="4">
    <source>
        <dbReference type="Proteomes" id="UP000236928"/>
    </source>
</evidence>
<keyword evidence="1" id="KW-0175">Coiled coil</keyword>
<accession>A0A2P4YYT7</accession>
<dbReference type="OrthoDB" id="342856at2759"/>
<evidence type="ECO:0000256" key="1">
    <source>
        <dbReference type="SAM" id="Coils"/>
    </source>
</evidence>
<dbReference type="Proteomes" id="UP000236928">
    <property type="component" value="Unassembled WGS sequence"/>
</dbReference>
<organism evidence="3 4">
    <name type="scientific">Cryptosporidium meleagridis</name>
    <dbReference type="NCBI Taxonomy" id="93969"/>
    <lineage>
        <taxon>Eukaryota</taxon>
        <taxon>Sar</taxon>
        <taxon>Alveolata</taxon>
        <taxon>Apicomplexa</taxon>
        <taxon>Conoidasida</taxon>
        <taxon>Coccidia</taxon>
        <taxon>Eucoccidiorida</taxon>
        <taxon>Eimeriorina</taxon>
        <taxon>Cryptosporidiidae</taxon>
        <taxon>Cryptosporidium</taxon>
    </lineage>
</organism>
<keyword evidence="2" id="KW-0732">Signal</keyword>
<dbReference type="VEuPathDB" id="CryptoDB:CmeUKMEL1_05040"/>
<name>A0A2P4YYT7_9CRYT</name>
<dbReference type="EMBL" id="JIBK01000008">
    <property type="protein sequence ID" value="POM82967.1"/>
    <property type="molecule type" value="Genomic_DNA"/>
</dbReference>
<evidence type="ECO:0008006" key="5">
    <source>
        <dbReference type="Google" id="ProtNLM"/>
    </source>
</evidence>